<gene>
    <name evidence="2" type="ORF">A3H68_00180</name>
</gene>
<evidence type="ECO:0000313" key="3">
    <source>
        <dbReference type="Proteomes" id="UP000176429"/>
    </source>
</evidence>
<accession>A0A1G2P0Q0</accession>
<name>A0A1G2P0Q0_9BACT</name>
<dbReference type="InterPro" id="IPR000086">
    <property type="entry name" value="NUDIX_hydrolase_dom"/>
</dbReference>
<dbReference type="EMBL" id="MHSH01000016">
    <property type="protein sequence ID" value="OHA41898.1"/>
    <property type="molecule type" value="Genomic_DNA"/>
</dbReference>
<sequence>MLIKAVGLVVMMRIRDKPVAILQRRGEFNTEKMALETNPGVWQATMHETLRPDESFETGLNRGIFEELGKEAASILYRPETEIIHEWTNENYLKRFYWVSSDPNILRVIRLETSTGGIRPFTLKEVGQMTPLRESDAVKPEHKWVMFDTALEAVKKAFVRYIH</sequence>
<dbReference type="Gene3D" id="3.90.79.10">
    <property type="entry name" value="Nucleoside Triphosphate Pyrophosphohydrolase"/>
    <property type="match status" value="1"/>
</dbReference>
<protein>
    <recommendedName>
        <fullName evidence="1">Nudix hydrolase domain-containing protein</fullName>
    </recommendedName>
</protein>
<dbReference type="Proteomes" id="UP000176429">
    <property type="component" value="Unassembled WGS sequence"/>
</dbReference>
<reference evidence="2 3" key="1">
    <citation type="journal article" date="2016" name="Nat. Commun.">
        <title>Thousands of microbial genomes shed light on interconnected biogeochemical processes in an aquifer system.</title>
        <authorList>
            <person name="Anantharaman K."/>
            <person name="Brown C.T."/>
            <person name="Hug L.A."/>
            <person name="Sharon I."/>
            <person name="Castelle C.J."/>
            <person name="Probst A.J."/>
            <person name="Thomas B.C."/>
            <person name="Singh A."/>
            <person name="Wilkins M.J."/>
            <person name="Karaoz U."/>
            <person name="Brodie E.L."/>
            <person name="Williams K.H."/>
            <person name="Hubbard S.S."/>
            <person name="Banfield J.F."/>
        </authorList>
    </citation>
    <scope>NUCLEOTIDE SEQUENCE [LARGE SCALE GENOMIC DNA]</scope>
</reference>
<evidence type="ECO:0000259" key="1">
    <source>
        <dbReference type="PROSITE" id="PS51462"/>
    </source>
</evidence>
<dbReference type="AlphaFoldDB" id="A0A1G2P0Q0"/>
<comment type="caution">
    <text evidence="2">The sequence shown here is derived from an EMBL/GenBank/DDBJ whole genome shotgun (WGS) entry which is preliminary data.</text>
</comment>
<dbReference type="InterPro" id="IPR015797">
    <property type="entry name" value="NUDIX_hydrolase-like_dom_sf"/>
</dbReference>
<organism evidence="2 3">
    <name type="scientific">Candidatus Taylorbacteria bacterium RIFCSPLOWO2_02_FULL_46_40</name>
    <dbReference type="NCBI Taxonomy" id="1802329"/>
    <lineage>
        <taxon>Bacteria</taxon>
        <taxon>Candidatus Tayloriibacteriota</taxon>
    </lineage>
</organism>
<evidence type="ECO:0000313" key="2">
    <source>
        <dbReference type="EMBL" id="OHA41898.1"/>
    </source>
</evidence>
<proteinExistence type="predicted"/>
<dbReference type="PROSITE" id="PS51462">
    <property type="entry name" value="NUDIX"/>
    <property type="match status" value="1"/>
</dbReference>
<dbReference type="SUPFAM" id="SSF55811">
    <property type="entry name" value="Nudix"/>
    <property type="match status" value="1"/>
</dbReference>
<feature type="domain" description="Nudix hydrolase" evidence="1">
    <location>
        <begin position="1"/>
        <end position="147"/>
    </location>
</feature>